<dbReference type="PANTHER" id="PTHR43124:SF3">
    <property type="entry name" value="CHLORAMPHENICOL EFFLUX PUMP RV0191"/>
    <property type="match status" value="1"/>
</dbReference>
<evidence type="ECO:0000256" key="5">
    <source>
        <dbReference type="ARBA" id="ARBA00022692"/>
    </source>
</evidence>
<evidence type="ECO:0000313" key="10">
    <source>
        <dbReference type="EMBL" id="MBL4912896.1"/>
    </source>
</evidence>
<evidence type="ECO:0000256" key="3">
    <source>
        <dbReference type="ARBA" id="ARBA00022448"/>
    </source>
</evidence>
<feature type="domain" description="Major facilitator superfamily (MFS) profile" evidence="9">
    <location>
        <begin position="1"/>
        <end position="373"/>
    </location>
</feature>
<keyword evidence="5 8" id="KW-0812">Transmembrane</keyword>
<keyword evidence="8" id="KW-0997">Cell inner membrane</keyword>
<dbReference type="SUPFAM" id="SSF103473">
    <property type="entry name" value="MFS general substrate transporter"/>
    <property type="match status" value="1"/>
</dbReference>
<dbReference type="InterPro" id="IPR050189">
    <property type="entry name" value="MFS_Efflux_Transporters"/>
</dbReference>
<keyword evidence="11" id="KW-1185">Reference proteome</keyword>
<name>A0ABS1SWH7_9GAMM</name>
<accession>A0ABS1SWH7</accession>
<proteinExistence type="inferred from homology"/>
<feature type="transmembrane region" description="Helical" evidence="8">
    <location>
        <begin position="295"/>
        <end position="315"/>
    </location>
</feature>
<feature type="transmembrane region" description="Helical" evidence="8">
    <location>
        <begin position="206"/>
        <end position="226"/>
    </location>
</feature>
<comment type="similarity">
    <text evidence="2 8">Belongs to the major facilitator superfamily. Bcr/CmlA family.</text>
</comment>
<evidence type="ECO:0000256" key="8">
    <source>
        <dbReference type="RuleBase" id="RU365088"/>
    </source>
</evidence>
<feature type="transmembrane region" description="Helical" evidence="8">
    <location>
        <begin position="130"/>
        <end position="155"/>
    </location>
</feature>
<dbReference type="CDD" id="cd17320">
    <property type="entry name" value="MFS_MdfA_MDR_like"/>
    <property type="match status" value="1"/>
</dbReference>
<dbReference type="InterPro" id="IPR020846">
    <property type="entry name" value="MFS_dom"/>
</dbReference>
<comment type="caution">
    <text evidence="10">The sequence shown here is derived from an EMBL/GenBank/DDBJ whole genome shotgun (WGS) entry which is preliminary data.</text>
</comment>
<feature type="transmembrane region" description="Helical" evidence="8">
    <location>
        <begin position="327"/>
        <end position="348"/>
    </location>
</feature>
<feature type="transmembrane region" description="Helical" evidence="8">
    <location>
        <begin position="161"/>
        <end position="180"/>
    </location>
</feature>
<dbReference type="Proteomes" id="UP000604898">
    <property type="component" value="Unassembled WGS sequence"/>
</dbReference>
<feature type="transmembrane region" description="Helical" evidence="8">
    <location>
        <begin position="46"/>
        <end position="64"/>
    </location>
</feature>
<feature type="transmembrane region" description="Helical" evidence="8">
    <location>
        <begin position="71"/>
        <end position="89"/>
    </location>
</feature>
<feature type="transmembrane region" description="Helical" evidence="8">
    <location>
        <begin position="241"/>
        <end position="259"/>
    </location>
</feature>
<feature type="transmembrane region" description="Helical" evidence="8">
    <location>
        <begin position="7"/>
        <end position="26"/>
    </location>
</feature>
<reference evidence="10 11" key="1">
    <citation type="submission" date="2021-01" db="EMBL/GenBank/DDBJ databases">
        <title>Genome sequence of Shewanella schlegeliana JCM 11561.</title>
        <authorList>
            <person name="Zhang H."/>
            <person name="Li C."/>
        </authorList>
    </citation>
    <scope>NUCLEOTIDE SEQUENCE [LARGE SCALE GENOMIC DNA]</scope>
    <source>
        <strain evidence="10 11">JCM 11561</strain>
    </source>
</reference>
<evidence type="ECO:0000256" key="6">
    <source>
        <dbReference type="ARBA" id="ARBA00022989"/>
    </source>
</evidence>
<dbReference type="EMBL" id="JAESVD010000003">
    <property type="protein sequence ID" value="MBL4912896.1"/>
    <property type="molecule type" value="Genomic_DNA"/>
</dbReference>
<organism evidence="10 11">
    <name type="scientific">Shewanella schlegeliana</name>
    <dbReference type="NCBI Taxonomy" id="190308"/>
    <lineage>
        <taxon>Bacteria</taxon>
        <taxon>Pseudomonadati</taxon>
        <taxon>Pseudomonadota</taxon>
        <taxon>Gammaproteobacteria</taxon>
        <taxon>Alteromonadales</taxon>
        <taxon>Shewanellaceae</taxon>
        <taxon>Shewanella</taxon>
    </lineage>
</organism>
<protein>
    <recommendedName>
        <fullName evidence="8">Bcr/CflA family efflux transporter</fullName>
    </recommendedName>
</protein>
<keyword evidence="7 8" id="KW-0472">Membrane</keyword>
<comment type="subcellular location">
    <subcellularLocation>
        <location evidence="8">Cell inner membrane</location>
        <topology evidence="8">Multi-pass membrane protein</topology>
    </subcellularLocation>
    <subcellularLocation>
        <location evidence="1">Cell membrane</location>
        <topology evidence="1">Multi-pass membrane protein</topology>
    </subcellularLocation>
</comment>
<keyword evidence="6 8" id="KW-1133">Transmembrane helix</keyword>
<evidence type="ECO:0000256" key="7">
    <source>
        <dbReference type="ARBA" id="ARBA00023136"/>
    </source>
</evidence>
<evidence type="ECO:0000259" key="9">
    <source>
        <dbReference type="PROSITE" id="PS50850"/>
    </source>
</evidence>
<dbReference type="PROSITE" id="PS50850">
    <property type="entry name" value="MFS"/>
    <property type="match status" value="1"/>
</dbReference>
<dbReference type="InterPro" id="IPR004812">
    <property type="entry name" value="Efflux_drug-R_Bcr/CmlA"/>
</dbReference>
<comment type="caution">
    <text evidence="8">Lacks conserved residue(s) required for the propagation of feature annotation.</text>
</comment>
<dbReference type="NCBIfam" id="TIGR00710">
    <property type="entry name" value="efflux_Bcr_CflA"/>
    <property type="match status" value="1"/>
</dbReference>
<feature type="transmembrane region" description="Helical" evidence="8">
    <location>
        <begin position="271"/>
        <end position="289"/>
    </location>
</feature>
<keyword evidence="4" id="KW-1003">Cell membrane</keyword>
<dbReference type="RefSeq" id="WP_202721122.1">
    <property type="nucleotide sequence ID" value="NZ_BPEX01000002.1"/>
</dbReference>
<evidence type="ECO:0000256" key="1">
    <source>
        <dbReference type="ARBA" id="ARBA00004651"/>
    </source>
</evidence>
<keyword evidence="3 8" id="KW-0813">Transport</keyword>
<sequence>MKTRPEIWLITSLMMFPQIVETIYSPVLPDIATAFNVSQQAASQTLSIYFIAFALGVIVWGRLADIIGRKPSMLLGLASYALGSFIAINSPEFEYLLLARSLSAFGAAVGSIVTQTMLRDCFEGPELGKVFSIMGMGIGISPALGLILGGLLASISGHSGVFLALGLLAITLLLLCVWRLPETQSQTVKSSPLRVLAVKMGKDIMIWRNTILVASFNLILFSYYSLAPFMFTQLGLNQKQFGASGIVLAIGVLIGSATNKHLISKGWQGETLISLACITALVGAIGVYLTQSNLLFLLPMMLAVIGFGIAIPNILSQALVNYKDAAGTAGALFGLTYYLILGGGLSLAAFNHNLAQVLLCCALTCVLVSLKKR</sequence>
<gene>
    <name evidence="10" type="ORF">JMA39_07060</name>
</gene>
<evidence type="ECO:0000313" key="11">
    <source>
        <dbReference type="Proteomes" id="UP000604898"/>
    </source>
</evidence>
<evidence type="ECO:0000256" key="2">
    <source>
        <dbReference type="ARBA" id="ARBA00006236"/>
    </source>
</evidence>
<dbReference type="Gene3D" id="1.20.1720.10">
    <property type="entry name" value="Multidrug resistance protein D"/>
    <property type="match status" value="1"/>
</dbReference>
<evidence type="ECO:0000256" key="4">
    <source>
        <dbReference type="ARBA" id="ARBA00022475"/>
    </source>
</evidence>
<dbReference type="Pfam" id="PF07690">
    <property type="entry name" value="MFS_1"/>
    <property type="match status" value="1"/>
</dbReference>
<dbReference type="InterPro" id="IPR036259">
    <property type="entry name" value="MFS_trans_sf"/>
</dbReference>
<dbReference type="PANTHER" id="PTHR43124">
    <property type="entry name" value="PURINE EFFLUX PUMP PBUE"/>
    <property type="match status" value="1"/>
</dbReference>
<dbReference type="InterPro" id="IPR011701">
    <property type="entry name" value="MFS"/>
</dbReference>